<feature type="domain" description="FBD" evidence="1">
    <location>
        <begin position="37"/>
        <end position="113"/>
    </location>
</feature>
<organism evidence="2 3">
    <name type="scientific">Papaver somniferum</name>
    <name type="common">Opium poppy</name>
    <dbReference type="NCBI Taxonomy" id="3469"/>
    <lineage>
        <taxon>Eukaryota</taxon>
        <taxon>Viridiplantae</taxon>
        <taxon>Streptophyta</taxon>
        <taxon>Embryophyta</taxon>
        <taxon>Tracheophyta</taxon>
        <taxon>Spermatophyta</taxon>
        <taxon>Magnoliopsida</taxon>
        <taxon>Ranunculales</taxon>
        <taxon>Papaveraceae</taxon>
        <taxon>Papaveroideae</taxon>
        <taxon>Papaver</taxon>
    </lineage>
</organism>
<proteinExistence type="predicted"/>
<dbReference type="AlphaFoldDB" id="A0A4Y7JBE1"/>
<dbReference type="Pfam" id="PF08387">
    <property type="entry name" value="FBD"/>
    <property type="match status" value="1"/>
</dbReference>
<reference evidence="2 3" key="1">
    <citation type="journal article" date="2018" name="Science">
        <title>The opium poppy genome and morphinan production.</title>
        <authorList>
            <person name="Guo L."/>
            <person name="Winzer T."/>
            <person name="Yang X."/>
            <person name="Li Y."/>
            <person name="Ning Z."/>
            <person name="He Z."/>
            <person name="Teodor R."/>
            <person name="Lu Y."/>
            <person name="Bowser T.A."/>
            <person name="Graham I.A."/>
            <person name="Ye K."/>
        </authorList>
    </citation>
    <scope>NUCLEOTIDE SEQUENCE [LARGE SCALE GENOMIC DNA]</scope>
    <source>
        <strain evidence="3">cv. HN1</strain>
        <tissue evidence="2">Leaves</tissue>
    </source>
</reference>
<protein>
    <recommendedName>
        <fullName evidence="1">FBD domain-containing protein</fullName>
    </recommendedName>
</protein>
<dbReference type="Gramene" id="RZC58127">
    <property type="protein sequence ID" value="RZC58127"/>
    <property type="gene ID" value="C5167_005426"/>
</dbReference>
<sequence length="117" mass="13180">MRMQMHIQNCLQGKKKCMLNSSLVDVGDDWEAGLSVRGMLSHLEYVQVEDMEGCDAEFKLLSFLLRNAKVLKEVELFFRSSVGSPDRVIQVQQFQDKLREVPAASSSILMGFKVAAP</sequence>
<dbReference type="SMART" id="SM00579">
    <property type="entry name" value="FBD"/>
    <property type="match status" value="1"/>
</dbReference>
<evidence type="ECO:0000313" key="3">
    <source>
        <dbReference type="Proteomes" id="UP000316621"/>
    </source>
</evidence>
<accession>A0A4Y7JBE1</accession>
<dbReference type="EMBL" id="CM010718">
    <property type="protein sequence ID" value="RZC58127.1"/>
    <property type="molecule type" value="Genomic_DNA"/>
</dbReference>
<evidence type="ECO:0000259" key="1">
    <source>
        <dbReference type="SMART" id="SM00579"/>
    </source>
</evidence>
<gene>
    <name evidence="2" type="ORF">C5167_005426</name>
</gene>
<dbReference type="Proteomes" id="UP000316621">
    <property type="component" value="Chromosome 4"/>
</dbReference>
<evidence type="ECO:0000313" key="2">
    <source>
        <dbReference type="EMBL" id="RZC58127.1"/>
    </source>
</evidence>
<dbReference type="InterPro" id="IPR006566">
    <property type="entry name" value="FBD"/>
</dbReference>
<name>A0A4Y7JBE1_PAPSO</name>
<keyword evidence="3" id="KW-1185">Reference proteome</keyword>